<keyword evidence="2 13" id="KW-0963">Cytoplasm</keyword>
<evidence type="ECO:0000256" key="12">
    <source>
        <dbReference type="ARBA" id="ARBA00023163"/>
    </source>
</evidence>
<dbReference type="SUPFAM" id="SSF46894">
    <property type="entry name" value="C-terminal effector domain of the bipartite response regulators"/>
    <property type="match status" value="1"/>
</dbReference>
<dbReference type="RefSeq" id="WP_087244092.1">
    <property type="nucleotide sequence ID" value="NZ_JAUDCK010000005.1"/>
</dbReference>
<name>A0ABT7UG75_9FIRM</name>
<keyword evidence="8 13" id="KW-0902">Two-component regulatory system</keyword>
<dbReference type="SUPFAM" id="SSF52172">
    <property type="entry name" value="CheY-like"/>
    <property type="match status" value="1"/>
</dbReference>
<keyword evidence="9 13" id="KW-0805">Transcription regulation</keyword>
<sequence>MKTFIAIEQPELLENIKYNLEKTNKMTVVGTAQNGIDCLNFFNQRTCDLLIIDLMLSEIDGIGVLKKLKEMNKQSFQKVICITQFTNQTICNMLEELGVTYCFKYPFDIQHFIQSTLYITASEFQKTDLMDQDESEKYKKVKIENEITEILHEVGIPAHIKGYMYLRTAILTTYYNIEILGQVTKVLYPDIARMYNTTSSRVERAIRHAIEVAWNRGNTDAIDDIFGYTVSAVKAKPTNSEFIAMIADKLRLAHKTDHVKKESLYNYKNYMLK</sequence>
<keyword evidence="5 13" id="KW-0479">Metal-binding</keyword>
<dbReference type="PROSITE" id="PS50110">
    <property type="entry name" value="RESPONSE_REGULATORY"/>
    <property type="match status" value="1"/>
</dbReference>
<evidence type="ECO:0000313" key="16">
    <source>
        <dbReference type="EMBL" id="MDM8195146.1"/>
    </source>
</evidence>
<comment type="caution">
    <text evidence="16">The sequence shown here is derived from an EMBL/GenBank/DDBJ whole genome shotgun (WGS) entry which is preliminary data.</text>
</comment>
<evidence type="ECO:0000256" key="4">
    <source>
        <dbReference type="ARBA" id="ARBA00022553"/>
    </source>
</evidence>
<dbReference type="PANTHER" id="PTHR43228:SF5">
    <property type="entry name" value="STAGE 0 SPORULATION PROTEIN A"/>
    <property type="match status" value="1"/>
</dbReference>
<feature type="domain" description="Response regulatory" evidence="15">
    <location>
        <begin position="2"/>
        <end position="120"/>
    </location>
</feature>
<evidence type="ECO:0000256" key="7">
    <source>
        <dbReference type="ARBA" id="ARBA00022969"/>
    </source>
</evidence>
<keyword evidence="11 13" id="KW-0010">Activator</keyword>
<dbReference type="SMART" id="SM00448">
    <property type="entry name" value="REC"/>
    <property type="match status" value="1"/>
</dbReference>
<keyword evidence="12 13" id="KW-0804">Transcription</keyword>
<evidence type="ECO:0000313" key="17">
    <source>
        <dbReference type="Proteomes" id="UP001529275"/>
    </source>
</evidence>
<dbReference type="InterPro" id="IPR012052">
    <property type="entry name" value="Spore_0_A"/>
</dbReference>
<dbReference type="PIRSF" id="PIRSF002937">
    <property type="entry name" value="Res_reg_Spo0A"/>
    <property type="match status" value="1"/>
</dbReference>
<evidence type="ECO:0000256" key="1">
    <source>
        <dbReference type="ARBA" id="ARBA00004496"/>
    </source>
</evidence>
<accession>A0ABT7UG75</accession>
<dbReference type="Pfam" id="PF08769">
    <property type="entry name" value="Spo0A_C"/>
    <property type="match status" value="1"/>
</dbReference>
<dbReference type="InterPro" id="IPR036388">
    <property type="entry name" value="WH-like_DNA-bd_sf"/>
</dbReference>
<dbReference type="Pfam" id="PF00072">
    <property type="entry name" value="Response_reg"/>
    <property type="match status" value="1"/>
</dbReference>
<dbReference type="InterPro" id="IPR016032">
    <property type="entry name" value="Sig_transdc_resp-reg_C-effctor"/>
</dbReference>
<comment type="cofactor">
    <cofactor evidence="13">
        <name>Ca(2+)</name>
        <dbReference type="ChEBI" id="CHEBI:29108"/>
    </cofactor>
    <text evidence="13">Binds 1 Ca(2+) ion per subunit.</text>
</comment>
<comment type="function">
    <text evidence="13">May play the central regulatory role in sporulation. It may be an element of the effector pathway responsible for the activation of sporulation genes in response to nutritional stress. Spo0A may act in concert with spo0H (a sigma factor) to control the expression of some genes that are critical to the sporulation process.</text>
</comment>
<keyword evidence="3 13" id="KW-0678">Repressor</keyword>
<dbReference type="Gene3D" id="1.10.10.10">
    <property type="entry name" value="Winged helix-like DNA-binding domain superfamily/Winged helix DNA-binding domain"/>
    <property type="match status" value="1"/>
</dbReference>
<dbReference type="InterPro" id="IPR001789">
    <property type="entry name" value="Sig_transdc_resp-reg_receiver"/>
</dbReference>
<evidence type="ECO:0000256" key="6">
    <source>
        <dbReference type="ARBA" id="ARBA00022837"/>
    </source>
</evidence>
<reference evidence="16 17" key="2">
    <citation type="submission" date="2023-06" db="EMBL/GenBank/DDBJ databases">
        <authorList>
            <person name="Zeman M."/>
            <person name="Kubasova T."/>
            <person name="Jahodarova E."/>
            <person name="Nykrynova M."/>
            <person name="Rychlik I."/>
        </authorList>
    </citation>
    <scope>NUCLEOTIDE SEQUENCE [LARGE SCALE GENOMIC DNA]</scope>
    <source>
        <strain evidence="16 17">ET341</strain>
    </source>
</reference>
<evidence type="ECO:0000256" key="5">
    <source>
        <dbReference type="ARBA" id="ARBA00022723"/>
    </source>
</evidence>
<dbReference type="InterPro" id="IPR014879">
    <property type="entry name" value="Spo0A_C"/>
</dbReference>
<evidence type="ECO:0000256" key="9">
    <source>
        <dbReference type="ARBA" id="ARBA00023015"/>
    </source>
</evidence>
<proteinExistence type="predicted"/>
<dbReference type="Gene3D" id="3.40.50.2300">
    <property type="match status" value="1"/>
</dbReference>
<dbReference type="PANTHER" id="PTHR43228">
    <property type="entry name" value="TWO-COMPONENT RESPONSE REGULATOR"/>
    <property type="match status" value="1"/>
</dbReference>
<evidence type="ECO:0000256" key="11">
    <source>
        <dbReference type="ARBA" id="ARBA00023159"/>
    </source>
</evidence>
<evidence type="ECO:0000256" key="2">
    <source>
        <dbReference type="ARBA" id="ARBA00022490"/>
    </source>
</evidence>
<dbReference type="NCBIfam" id="TIGR02875">
    <property type="entry name" value="spore_0_A"/>
    <property type="match status" value="1"/>
</dbReference>
<dbReference type="Proteomes" id="UP001529275">
    <property type="component" value="Unassembled WGS sequence"/>
</dbReference>
<comment type="subcellular location">
    <subcellularLocation>
        <location evidence="1 13">Cytoplasm</location>
    </subcellularLocation>
</comment>
<reference evidence="17" key="1">
    <citation type="submission" date="2023-06" db="EMBL/GenBank/DDBJ databases">
        <title>Identification and characterization of horizontal gene transfer across gut microbiota members of farm animals based on homology search.</title>
        <authorList>
            <person name="Zeman M."/>
            <person name="Kubasova T."/>
            <person name="Jahodarova E."/>
            <person name="Nykrynova M."/>
            <person name="Rychlik I."/>
        </authorList>
    </citation>
    <scope>NUCLEOTIDE SEQUENCE [LARGE SCALE GENOMIC DNA]</scope>
    <source>
        <strain evidence="17">ET341</strain>
    </source>
</reference>
<gene>
    <name evidence="16" type="primary">spo0A</name>
    <name evidence="16" type="ORF">QUV98_02310</name>
</gene>
<keyword evidence="4 14" id="KW-0597">Phosphoprotein</keyword>
<keyword evidence="10 13" id="KW-0238">DNA-binding</keyword>
<dbReference type="EMBL" id="JAUDCK010000005">
    <property type="protein sequence ID" value="MDM8195146.1"/>
    <property type="molecule type" value="Genomic_DNA"/>
</dbReference>
<evidence type="ECO:0000256" key="10">
    <source>
        <dbReference type="ARBA" id="ARBA00023125"/>
    </source>
</evidence>
<evidence type="ECO:0000259" key="15">
    <source>
        <dbReference type="PROSITE" id="PS50110"/>
    </source>
</evidence>
<organism evidence="16 17">
    <name type="scientific">Massilimicrobiota timonensis</name>
    <dbReference type="NCBI Taxonomy" id="1776392"/>
    <lineage>
        <taxon>Bacteria</taxon>
        <taxon>Bacillati</taxon>
        <taxon>Bacillota</taxon>
        <taxon>Erysipelotrichia</taxon>
        <taxon>Erysipelotrichales</taxon>
        <taxon>Erysipelotrichaceae</taxon>
        <taxon>Massilimicrobiota</taxon>
    </lineage>
</organism>
<keyword evidence="6 13" id="KW-0106">Calcium</keyword>
<keyword evidence="7 13" id="KW-0749">Sporulation</keyword>
<feature type="modified residue" description="4-aspartylphosphate" evidence="14">
    <location>
        <position position="53"/>
    </location>
</feature>
<evidence type="ECO:0000256" key="3">
    <source>
        <dbReference type="ARBA" id="ARBA00022491"/>
    </source>
</evidence>
<protein>
    <recommendedName>
        <fullName evidence="13">Stage 0 sporulation protein A homolog</fullName>
    </recommendedName>
</protein>
<dbReference type="InterPro" id="IPR011006">
    <property type="entry name" value="CheY-like_superfamily"/>
</dbReference>
<evidence type="ECO:0000256" key="14">
    <source>
        <dbReference type="PROSITE-ProRule" id="PRU00169"/>
    </source>
</evidence>
<evidence type="ECO:0000256" key="13">
    <source>
        <dbReference type="PIRNR" id="PIRNR002937"/>
    </source>
</evidence>
<dbReference type="InterPro" id="IPR052048">
    <property type="entry name" value="ST_Response_Regulator"/>
</dbReference>
<evidence type="ECO:0000256" key="8">
    <source>
        <dbReference type="ARBA" id="ARBA00023012"/>
    </source>
</evidence>
<keyword evidence="17" id="KW-1185">Reference proteome</keyword>